<name>A0A2N3LJ69_9BACI</name>
<sequence>MPGTKNGTIIVPKMVPGTTRGQFAVLFFLRRHFWCIDIFIVLTLQVTLKKRKVRKDGCISLIMQFTYFILVSAVKREERRKE</sequence>
<gene>
    <name evidence="2" type="ORF">CWO92_13020</name>
</gene>
<accession>A0A2N3LJ69</accession>
<evidence type="ECO:0000256" key="1">
    <source>
        <dbReference type="SAM" id="Phobius"/>
    </source>
</evidence>
<feature type="transmembrane region" description="Helical" evidence="1">
    <location>
        <begin position="56"/>
        <end position="74"/>
    </location>
</feature>
<proteinExistence type="predicted"/>
<dbReference type="AlphaFoldDB" id="A0A2N3LJ69"/>
<dbReference type="EMBL" id="PIQO01000009">
    <property type="protein sequence ID" value="PKR84627.1"/>
    <property type="molecule type" value="Genomic_DNA"/>
</dbReference>
<protein>
    <recommendedName>
        <fullName evidence="4">Transmembrane protein</fullName>
    </recommendedName>
</protein>
<keyword evidence="1" id="KW-0472">Membrane</keyword>
<evidence type="ECO:0008006" key="4">
    <source>
        <dbReference type="Google" id="ProtNLM"/>
    </source>
</evidence>
<keyword evidence="3" id="KW-1185">Reference proteome</keyword>
<evidence type="ECO:0000313" key="2">
    <source>
        <dbReference type="EMBL" id="PKR84627.1"/>
    </source>
</evidence>
<keyword evidence="1" id="KW-1133">Transmembrane helix</keyword>
<evidence type="ECO:0000313" key="3">
    <source>
        <dbReference type="Proteomes" id="UP000233440"/>
    </source>
</evidence>
<dbReference type="Proteomes" id="UP000233440">
    <property type="component" value="Unassembled WGS sequence"/>
</dbReference>
<reference evidence="2 3" key="1">
    <citation type="submission" date="2017-11" db="EMBL/GenBank/DDBJ databases">
        <title>Bacillus camelliae sp. nov., isolated from pu'er tea.</title>
        <authorList>
            <person name="Niu L."/>
        </authorList>
    </citation>
    <scope>NUCLEOTIDE SEQUENCE [LARGE SCALE GENOMIC DNA]</scope>
    <source>
        <strain evidence="2 3">7578-1</strain>
    </source>
</reference>
<organism evidence="2 3">
    <name type="scientific">Heyndrickxia camelliae</name>
    <dbReference type="NCBI Taxonomy" id="1707093"/>
    <lineage>
        <taxon>Bacteria</taxon>
        <taxon>Bacillati</taxon>
        <taxon>Bacillota</taxon>
        <taxon>Bacilli</taxon>
        <taxon>Bacillales</taxon>
        <taxon>Bacillaceae</taxon>
        <taxon>Heyndrickxia</taxon>
    </lineage>
</organism>
<comment type="caution">
    <text evidence="2">The sequence shown here is derived from an EMBL/GenBank/DDBJ whole genome shotgun (WGS) entry which is preliminary data.</text>
</comment>
<keyword evidence="1" id="KW-0812">Transmembrane</keyword>